<accession>A0A3B0TJT1</accession>
<dbReference type="EMBL" id="UOEO01000051">
    <property type="protein sequence ID" value="VAW16433.1"/>
    <property type="molecule type" value="Genomic_DNA"/>
</dbReference>
<dbReference type="PANTHER" id="PTHR30327">
    <property type="entry name" value="UNCHARACTERIZED PROTEIN YQGE"/>
    <property type="match status" value="1"/>
</dbReference>
<dbReference type="InterPro" id="IPR003774">
    <property type="entry name" value="AlgH-like"/>
</dbReference>
<proteinExistence type="inferred from homology"/>
<organism evidence="1">
    <name type="scientific">hydrothermal vent metagenome</name>
    <dbReference type="NCBI Taxonomy" id="652676"/>
    <lineage>
        <taxon>unclassified sequences</taxon>
        <taxon>metagenomes</taxon>
        <taxon>ecological metagenomes</taxon>
    </lineage>
</organism>
<reference evidence="1" key="1">
    <citation type="submission" date="2018-06" db="EMBL/GenBank/DDBJ databases">
        <authorList>
            <person name="Zhirakovskaya E."/>
        </authorList>
    </citation>
    <scope>NUCLEOTIDE SEQUENCE</scope>
</reference>
<protein>
    <submittedName>
        <fullName evidence="1">UPF0301 protein YqgE</fullName>
    </submittedName>
</protein>
<evidence type="ECO:0000313" key="1">
    <source>
        <dbReference type="EMBL" id="VAW16433.1"/>
    </source>
</evidence>
<dbReference type="SUPFAM" id="SSF143456">
    <property type="entry name" value="VC0467-like"/>
    <property type="match status" value="1"/>
</dbReference>
<dbReference type="GO" id="GO:0005829">
    <property type="term" value="C:cytosol"/>
    <property type="evidence" value="ECO:0007669"/>
    <property type="project" value="TreeGrafter"/>
</dbReference>
<dbReference type="HAMAP" id="MF_00758">
    <property type="entry name" value="UPF0301"/>
    <property type="match status" value="1"/>
</dbReference>
<sequence length="201" mass="22134">MVDMKTDNQLCLQGQFLVAMPLMGDPRFHESVIYVVEHNANGAMAIIINHPVKELRFIDVLSDLGLGEPEQLIRISDDIAGREVLRGGPVETARGFVLHSPDFYREETSFVINSDICLSASIDVLKAMAFNSQAKNKALFALGYCGWSAGQLEAELAQNAWLTVPHSIELIFEVPVQERYEAALELLGINRASLSAFSGRA</sequence>
<dbReference type="Gene3D" id="3.40.1740.10">
    <property type="entry name" value="VC0467-like"/>
    <property type="match status" value="1"/>
</dbReference>
<name>A0A3B0TJT1_9ZZZZ</name>
<dbReference type="Pfam" id="PF02622">
    <property type="entry name" value="DUF179"/>
    <property type="match status" value="1"/>
</dbReference>
<dbReference type="PANTHER" id="PTHR30327:SF1">
    <property type="entry name" value="UPF0301 PROTEIN YQGE"/>
    <property type="match status" value="1"/>
</dbReference>
<gene>
    <name evidence="1" type="ORF">MNBD_ALPHA12-1233</name>
</gene>
<dbReference type="AlphaFoldDB" id="A0A3B0TJT1"/>